<name>A0ABQ7SFW2_PHRPL</name>
<accession>A0ABQ7SFW2</accession>
<keyword evidence="3" id="KW-1185">Reference proteome</keyword>
<dbReference type="Proteomes" id="UP000826234">
    <property type="component" value="Unassembled WGS sequence"/>
</dbReference>
<dbReference type="PANTHER" id="PTHR14859">
    <property type="entry name" value="CALCOFLUOR WHITE HYPERSENSITIVE PROTEIN PRECURSOR"/>
    <property type="match status" value="1"/>
</dbReference>
<reference evidence="2 3" key="1">
    <citation type="journal article" date="2022" name="Gigascience">
        <title>A chromosome-level genome assembly and annotation of the desert horned lizard, Phrynosoma platyrhinos, provides insight into chromosomal rearrangements among reptiles.</title>
        <authorList>
            <person name="Koochekian N."/>
            <person name="Ascanio A."/>
            <person name="Farleigh K."/>
            <person name="Card D.C."/>
            <person name="Schield D.R."/>
            <person name="Castoe T.A."/>
            <person name="Jezkova T."/>
        </authorList>
    </citation>
    <scope>NUCLEOTIDE SEQUENCE [LARGE SCALE GENOMIC DNA]</scope>
    <source>
        <strain evidence="2">NK-2021</strain>
    </source>
</reference>
<dbReference type="EMBL" id="JAIPUX010005290">
    <property type="protein sequence ID" value="KAH0616205.1"/>
    <property type="molecule type" value="Genomic_DNA"/>
</dbReference>
<evidence type="ECO:0000313" key="3">
    <source>
        <dbReference type="Proteomes" id="UP000826234"/>
    </source>
</evidence>
<comment type="caution">
    <text evidence="2">The sequence shown here is derived from an EMBL/GenBank/DDBJ whole genome shotgun (WGS) entry which is preliminary data.</text>
</comment>
<dbReference type="InterPro" id="IPR057315">
    <property type="entry name" value="Exo_endo_phos_PGAP2IP_C"/>
</dbReference>
<sequence length="215" mass="24695">MLVLWLLVGVGLLGLGLRYKVYEKKLGHGPSKNDFSALIWPFRFGYDNEGWSNLEQSAILLNQTGTSNKIMEDLDRKLQAEAVSNLLRMSSDQVAFLGYVTSAPGSRDYRQLIENGNVKDIDNTDYDRWCSYIMYRGLIRNIIYLYGRLGYARISHAHLSDSELQMATFRIPNDPDNYADNDKITIDSSEVPEETHFNSRLVYFKHKQCVTFSTE</sequence>
<feature type="domain" description="PGAP2IP C-terminal nuclease-like" evidence="1">
    <location>
        <begin position="72"/>
        <end position="193"/>
    </location>
</feature>
<dbReference type="PANTHER" id="PTHR14859:SF1">
    <property type="entry name" value="PGAP2-INTERACTING PROTEIN"/>
    <property type="match status" value="1"/>
</dbReference>
<protein>
    <recommendedName>
        <fullName evidence="1">PGAP2IP C-terminal nuclease-like domain-containing protein</fullName>
    </recommendedName>
</protein>
<dbReference type="InterPro" id="IPR051916">
    <property type="entry name" value="GPI-anchor_lipid_remodeler"/>
</dbReference>
<proteinExistence type="predicted"/>
<gene>
    <name evidence="2" type="ORF">JD844_027157</name>
</gene>
<organism evidence="2 3">
    <name type="scientific">Phrynosoma platyrhinos</name>
    <name type="common">Desert horned lizard</name>
    <dbReference type="NCBI Taxonomy" id="52577"/>
    <lineage>
        <taxon>Eukaryota</taxon>
        <taxon>Metazoa</taxon>
        <taxon>Chordata</taxon>
        <taxon>Craniata</taxon>
        <taxon>Vertebrata</taxon>
        <taxon>Euteleostomi</taxon>
        <taxon>Lepidosauria</taxon>
        <taxon>Squamata</taxon>
        <taxon>Bifurcata</taxon>
        <taxon>Unidentata</taxon>
        <taxon>Episquamata</taxon>
        <taxon>Toxicofera</taxon>
        <taxon>Iguania</taxon>
        <taxon>Phrynosomatidae</taxon>
        <taxon>Phrynosomatinae</taxon>
        <taxon>Phrynosoma</taxon>
    </lineage>
</organism>
<dbReference type="Pfam" id="PF23226">
    <property type="entry name" value="Exo_endo_phos_PGAP2IP"/>
    <property type="match status" value="1"/>
</dbReference>
<evidence type="ECO:0000259" key="1">
    <source>
        <dbReference type="Pfam" id="PF23226"/>
    </source>
</evidence>
<evidence type="ECO:0000313" key="2">
    <source>
        <dbReference type="EMBL" id="KAH0616205.1"/>
    </source>
</evidence>